<evidence type="ECO:0000313" key="2">
    <source>
        <dbReference type="EMBL" id="NDW04651.1"/>
    </source>
</evidence>
<organism evidence="2 3">
    <name type="scientific">Jiella pacifica</name>
    <dbReference type="NCBI Taxonomy" id="2696469"/>
    <lineage>
        <taxon>Bacteria</taxon>
        <taxon>Pseudomonadati</taxon>
        <taxon>Pseudomonadota</taxon>
        <taxon>Alphaproteobacteria</taxon>
        <taxon>Hyphomicrobiales</taxon>
        <taxon>Aurantimonadaceae</taxon>
        <taxon>Jiella</taxon>
    </lineage>
</organism>
<dbReference type="AlphaFoldDB" id="A0A6N9T0K9"/>
<sequence length="109" mass="11713">MADEEIRKTLRLPVSFRDPISAAAAARNRSMNGEIVARLESSTGRALAPVYPDGDIHKATSFGTTWASMDGYRFRSRHGDAELTAALGFTRRAVPCRAPCSRAAAGSCI</sequence>
<dbReference type="GO" id="GO:0006355">
    <property type="term" value="P:regulation of DNA-templated transcription"/>
    <property type="evidence" value="ECO:0007669"/>
    <property type="project" value="InterPro"/>
</dbReference>
<proteinExistence type="predicted"/>
<dbReference type="Gene3D" id="1.10.1220.10">
    <property type="entry name" value="Met repressor-like"/>
    <property type="match status" value="1"/>
</dbReference>
<dbReference type="Pfam" id="PF03869">
    <property type="entry name" value="Arc"/>
    <property type="match status" value="1"/>
</dbReference>
<evidence type="ECO:0000259" key="1">
    <source>
        <dbReference type="Pfam" id="PF03869"/>
    </source>
</evidence>
<comment type="caution">
    <text evidence="2">The sequence shown here is derived from an EMBL/GenBank/DDBJ whole genome shotgun (WGS) entry which is preliminary data.</text>
</comment>
<dbReference type="InterPro" id="IPR010985">
    <property type="entry name" value="Ribbon_hlx_hlx"/>
</dbReference>
<keyword evidence="2" id="KW-0238">DNA-binding</keyword>
<dbReference type="Proteomes" id="UP000469011">
    <property type="component" value="Unassembled WGS sequence"/>
</dbReference>
<dbReference type="RefSeq" id="WP_163462902.1">
    <property type="nucleotide sequence ID" value="NZ_JAAAMG010000006.1"/>
</dbReference>
<name>A0A6N9T0K9_9HYPH</name>
<feature type="domain" description="Arc-like DNA binding" evidence="1">
    <location>
        <begin position="10"/>
        <end position="42"/>
    </location>
</feature>
<accession>A0A6N9T0K9</accession>
<reference evidence="2 3" key="1">
    <citation type="submission" date="2020-01" db="EMBL/GenBank/DDBJ databases">
        <title>Jiella pacifica sp. nov.</title>
        <authorList>
            <person name="Xue Z."/>
            <person name="Zhu S."/>
            <person name="Chen J."/>
            <person name="Yang J."/>
        </authorList>
    </citation>
    <scope>NUCLEOTIDE SEQUENCE [LARGE SCALE GENOMIC DNA]</scope>
    <source>
        <strain evidence="2 3">40Bstr34</strain>
    </source>
</reference>
<keyword evidence="3" id="KW-1185">Reference proteome</keyword>
<protein>
    <submittedName>
        <fullName evidence="2">Arc family DNA-binding protein</fullName>
    </submittedName>
</protein>
<dbReference type="EMBL" id="JAAAMG010000006">
    <property type="protein sequence ID" value="NDW04651.1"/>
    <property type="molecule type" value="Genomic_DNA"/>
</dbReference>
<dbReference type="GO" id="GO:0003677">
    <property type="term" value="F:DNA binding"/>
    <property type="evidence" value="ECO:0007669"/>
    <property type="project" value="UniProtKB-KW"/>
</dbReference>
<dbReference type="InterPro" id="IPR013321">
    <property type="entry name" value="Arc_rbn_hlx_hlx"/>
</dbReference>
<evidence type="ECO:0000313" key="3">
    <source>
        <dbReference type="Proteomes" id="UP000469011"/>
    </source>
</evidence>
<gene>
    <name evidence="2" type="ORF">GTK09_09445</name>
</gene>
<dbReference type="SUPFAM" id="SSF47598">
    <property type="entry name" value="Ribbon-helix-helix"/>
    <property type="match status" value="1"/>
</dbReference>
<dbReference type="InterPro" id="IPR005569">
    <property type="entry name" value="Arc_DNA-bd_dom"/>
</dbReference>